<evidence type="ECO:0000256" key="1">
    <source>
        <dbReference type="ARBA" id="ARBA00004141"/>
    </source>
</evidence>
<gene>
    <name evidence="7" type="ORF">EZL74_10545</name>
</gene>
<keyword evidence="3 6" id="KW-0812">Transmembrane</keyword>
<evidence type="ECO:0008006" key="9">
    <source>
        <dbReference type="Google" id="ProtNLM"/>
    </source>
</evidence>
<dbReference type="Pfam" id="PF07947">
    <property type="entry name" value="YhhN"/>
    <property type="match status" value="1"/>
</dbReference>
<evidence type="ECO:0000313" key="8">
    <source>
        <dbReference type="Proteomes" id="UP000293300"/>
    </source>
</evidence>
<proteinExistence type="inferred from homology"/>
<comment type="subcellular location">
    <subcellularLocation>
        <location evidence="1">Membrane</location>
        <topology evidence="1">Multi-pass membrane protein</topology>
    </subcellularLocation>
</comment>
<feature type="transmembrane region" description="Helical" evidence="6">
    <location>
        <begin position="118"/>
        <end position="141"/>
    </location>
</feature>
<evidence type="ECO:0000256" key="3">
    <source>
        <dbReference type="ARBA" id="ARBA00022692"/>
    </source>
</evidence>
<comment type="similarity">
    <text evidence="2">Belongs to the TMEM86 family.</text>
</comment>
<evidence type="ECO:0000256" key="5">
    <source>
        <dbReference type="ARBA" id="ARBA00023136"/>
    </source>
</evidence>
<dbReference type="Proteomes" id="UP000293300">
    <property type="component" value="Unassembled WGS sequence"/>
</dbReference>
<feature type="transmembrane region" description="Helical" evidence="6">
    <location>
        <begin position="206"/>
        <end position="226"/>
    </location>
</feature>
<name>A0A4Q9YSP1_9FLAO</name>
<feature type="transmembrane region" description="Helical" evidence="6">
    <location>
        <begin position="20"/>
        <end position="37"/>
    </location>
</feature>
<dbReference type="AlphaFoldDB" id="A0A4Q9YSP1"/>
<evidence type="ECO:0000313" key="7">
    <source>
        <dbReference type="EMBL" id="TBX66613.1"/>
    </source>
</evidence>
<evidence type="ECO:0000256" key="2">
    <source>
        <dbReference type="ARBA" id="ARBA00007375"/>
    </source>
</evidence>
<evidence type="ECO:0000256" key="6">
    <source>
        <dbReference type="SAM" id="Phobius"/>
    </source>
</evidence>
<feature type="transmembrane region" description="Helical" evidence="6">
    <location>
        <begin position="147"/>
        <end position="167"/>
    </location>
</feature>
<comment type="caution">
    <text evidence="7">The sequence shown here is derived from an EMBL/GenBank/DDBJ whole genome shotgun (WGS) entry which is preliminary data.</text>
</comment>
<feature type="transmembrane region" description="Helical" evidence="6">
    <location>
        <begin position="69"/>
        <end position="85"/>
    </location>
</feature>
<keyword evidence="4 6" id="KW-1133">Transmembrane helix</keyword>
<keyword evidence="8" id="KW-1185">Reference proteome</keyword>
<feature type="transmembrane region" description="Helical" evidence="6">
    <location>
        <begin position="91"/>
        <end position="111"/>
    </location>
</feature>
<dbReference type="InterPro" id="IPR012506">
    <property type="entry name" value="TMEM86B-like"/>
</dbReference>
<keyword evidence="5 6" id="KW-0472">Membrane</keyword>
<dbReference type="GO" id="GO:0016020">
    <property type="term" value="C:membrane"/>
    <property type="evidence" value="ECO:0007669"/>
    <property type="project" value="UniProtKB-SubCell"/>
</dbReference>
<evidence type="ECO:0000256" key="4">
    <source>
        <dbReference type="ARBA" id="ARBA00022989"/>
    </source>
</evidence>
<dbReference type="OrthoDB" id="1376254at2"/>
<accession>A0A4Q9YSP1</accession>
<feature type="transmembrane region" description="Helical" evidence="6">
    <location>
        <begin position="43"/>
        <end position="62"/>
    </location>
</feature>
<organism evidence="7 8">
    <name type="scientific">Flavobacterium silvisoli</name>
    <dbReference type="NCBI Taxonomy" id="2529433"/>
    <lineage>
        <taxon>Bacteria</taxon>
        <taxon>Pseudomonadati</taxon>
        <taxon>Bacteroidota</taxon>
        <taxon>Flavobacteriia</taxon>
        <taxon>Flavobacteriales</taxon>
        <taxon>Flavobacteriaceae</taxon>
        <taxon>Flavobacterium</taxon>
    </lineage>
</organism>
<sequence length="241" mass="27722">MKKGIVDYFKNLGKSKLSNIFLLCFLVVSVLEIMGEYNENKTLVWATKPLILPLLTAYYLIVSQKINQLFIVALAFNWVANLLFIQNTFQFIVYGVLFFVIYRILIIYIVVNKVKMPSLIPLIIGCIPFAFIYMSVTIFTYNALGNGVYLFLLQGVFTIFLGGFSLGNYIMDSNKSNSLLLISTLFMAFNQFVFLLKLYYEQVNVLQAFAMLLFIAGQLLLTLYMFNTEKNIQRIEPIKTK</sequence>
<protein>
    <recommendedName>
        <fullName evidence="9">Lysoplasmalogenase</fullName>
    </recommendedName>
</protein>
<dbReference type="EMBL" id="SJPE01000013">
    <property type="protein sequence ID" value="TBX66613.1"/>
    <property type="molecule type" value="Genomic_DNA"/>
</dbReference>
<reference evidence="7 8" key="1">
    <citation type="submission" date="2019-02" db="EMBL/GenBank/DDBJ databases">
        <title>Flavobacterium sp. RD-2-33 isolated from forest soil.</title>
        <authorList>
            <person name="Chaudhary D.K."/>
        </authorList>
    </citation>
    <scope>NUCLEOTIDE SEQUENCE [LARGE SCALE GENOMIC DNA]</scope>
    <source>
        <strain evidence="7 8">RD-2-33</strain>
    </source>
</reference>
<dbReference type="RefSeq" id="WP_131476578.1">
    <property type="nucleotide sequence ID" value="NZ_SJPE01000013.1"/>
</dbReference>
<feature type="transmembrane region" description="Helical" evidence="6">
    <location>
        <begin position="179"/>
        <end position="200"/>
    </location>
</feature>